<organism evidence="2 3">
    <name type="scientific">Paramuricea clavata</name>
    <name type="common">Red gorgonian</name>
    <name type="synonym">Violescent sea-whip</name>
    <dbReference type="NCBI Taxonomy" id="317549"/>
    <lineage>
        <taxon>Eukaryota</taxon>
        <taxon>Metazoa</taxon>
        <taxon>Cnidaria</taxon>
        <taxon>Anthozoa</taxon>
        <taxon>Octocorallia</taxon>
        <taxon>Malacalcyonacea</taxon>
        <taxon>Plexauridae</taxon>
        <taxon>Paramuricea</taxon>
    </lineage>
</organism>
<proteinExistence type="inferred from homology"/>
<dbReference type="AlphaFoldDB" id="A0A7D9I4N1"/>
<dbReference type="EMBL" id="CACRXK020003790">
    <property type="protein sequence ID" value="CAB4000261.1"/>
    <property type="molecule type" value="Genomic_DNA"/>
</dbReference>
<accession>A0A7D9I4N1</accession>
<sequence>MEENVVENNVNDRDTVERSSFLVILGWITLFILYWGQVGLLVSILAIPHDFLFFVPAFVFTCIFLRQHWAAKHADEDRSIWYVWAIWGTYIVAYVVVVAVIFGTVAKDLTEEDALVAALNIFDGIQMLEIYLMQNERHFDFDSATEDLKDFLTQNGGDQTERLKDFLMRSERPFDLNSETEVCIIVFACICFLLSSFGLVRNKFGANGEVKERETTSAVFGLLEIFGTNFPFLVLRIVIWKNH</sequence>
<comment type="similarity">
    <text evidence="1">Belongs to the TMEM121 family.</text>
</comment>
<dbReference type="Pfam" id="PF14997">
    <property type="entry name" value="CECR6_TMEM121"/>
    <property type="match status" value="1"/>
</dbReference>
<reference evidence="2" key="1">
    <citation type="submission" date="2020-04" db="EMBL/GenBank/DDBJ databases">
        <authorList>
            <person name="Alioto T."/>
            <person name="Alioto T."/>
            <person name="Gomez Garrido J."/>
        </authorList>
    </citation>
    <scope>NUCLEOTIDE SEQUENCE</scope>
    <source>
        <strain evidence="2">A484AB</strain>
    </source>
</reference>
<dbReference type="Proteomes" id="UP001152795">
    <property type="component" value="Unassembled WGS sequence"/>
</dbReference>
<evidence type="ECO:0000313" key="3">
    <source>
        <dbReference type="Proteomes" id="UP001152795"/>
    </source>
</evidence>
<keyword evidence="3" id="KW-1185">Reference proteome</keyword>
<dbReference type="InterPro" id="IPR026624">
    <property type="entry name" value="CECR6"/>
</dbReference>
<evidence type="ECO:0000256" key="1">
    <source>
        <dbReference type="ARBA" id="ARBA00007711"/>
    </source>
</evidence>
<dbReference type="OrthoDB" id="5964337at2759"/>
<dbReference type="PANTHER" id="PTHR47399:SF1">
    <property type="entry name" value="TRANSMEMBRANE PROTEIN 121B"/>
    <property type="match status" value="1"/>
</dbReference>
<protein>
    <submittedName>
        <fullName evidence="2">Uncharacterized protein</fullName>
    </submittedName>
</protein>
<name>A0A7D9I4N1_PARCT</name>
<comment type="caution">
    <text evidence="2">The sequence shown here is derived from an EMBL/GenBank/DDBJ whole genome shotgun (WGS) entry which is preliminary data.</text>
</comment>
<dbReference type="PANTHER" id="PTHR47399">
    <property type="entry name" value="TRANSMEMBRANE PROTEIN 121B"/>
    <property type="match status" value="1"/>
</dbReference>
<gene>
    <name evidence="2" type="ORF">PACLA_8A032579</name>
</gene>
<dbReference type="InterPro" id="IPR032776">
    <property type="entry name" value="CECR6/TMEM121"/>
</dbReference>
<evidence type="ECO:0000313" key="2">
    <source>
        <dbReference type="EMBL" id="CAB4000261.1"/>
    </source>
</evidence>